<evidence type="ECO:0000313" key="2">
    <source>
        <dbReference type="Proteomes" id="UP001150603"/>
    </source>
</evidence>
<protein>
    <submittedName>
        <fullName evidence="1">Uncharacterized protein</fullName>
    </submittedName>
</protein>
<name>A0ACC1J9S6_9FUNG</name>
<accession>A0ACC1J9S6</accession>
<dbReference type="EMBL" id="JANBPW010001707">
    <property type="protein sequence ID" value="KAJ1943437.1"/>
    <property type="molecule type" value="Genomic_DNA"/>
</dbReference>
<gene>
    <name evidence="1" type="ORF">FBU59_002913</name>
</gene>
<proteinExistence type="predicted"/>
<evidence type="ECO:0000313" key="1">
    <source>
        <dbReference type="EMBL" id="KAJ1943437.1"/>
    </source>
</evidence>
<keyword evidence="2" id="KW-1185">Reference proteome</keyword>
<organism evidence="1 2">
    <name type="scientific">Linderina macrospora</name>
    <dbReference type="NCBI Taxonomy" id="4868"/>
    <lineage>
        <taxon>Eukaryota</taxon>
        <taxon>Fungi</taxon>
        <taxon>Fungi incertae sedis</taxon>
        <taxon>Zoopagomycota</taxon>
        <taxon>Kickxellomycotina</taxon>
        <taxon>Kickxellomycetes</taxon>
        <taxon>Kickxellales</taxon>
        <taxon>Kickxellaceae</taxon>
        <taxon>Linderina</taxon>
    </lineage>
</organism>
<comment type="caution">
    <text evidence="1">The sequence shown here is derived from an EMBL/GenBank/DDBJ whole genome shotgun (WGS) entry which is preliminary data.</text>
</comment>
<dbReference type="Proteomes" id="UP001150603">
    <property type="component" value="Unassembled WGS sequence"/>
</dbReference>
<sequence length="470" mass="50599">MFSDSPQSSEGSHLHTVITGSSSAAPSSGDPRAHLEQPIIVTEDAQMEPLAPPRIKPTKSMPPEYLNDPLDPKSPGNREAMEVPQSAPVEGPRHVEVNLENNRRSTPRQHRSTSSNGGARADERGKPEIKEGQGTEPAVSTEWEYHRIDGRRGWEAVFWSFLANFSITSSLTTFSAYALYYQMSFSASDPIMLDDTLHGIHEPHLAGAAAGGAVMTFVCHTLLTNKGLATALRVQALIALVVGVVSAIGMQTRVMFTKPAKMLWNKTLRDTRTVVLMTVAFLAGVAHFAQHLCMPGFSQLLGMQGAQTLEVVYISSGATVVGLVLSGIVADRTGYIAGIGLSQFAMGVFTLALWLPAKSKSLYYAYAVVYGLTAGVLGAVVPASVVQMFGIARAFTMLGVTVSMAGLGMLLTLPAIINFQHQISEHKSVQYLIGISGGLSILSGIIALLLPYLQRRHLVRMLNKSVWTQQ</sequence>
<reference evidence="1" key="1">
    <citation type="submission" date="2022-07" db="EMBL/GenBank/DDBJ databases">
        <title>Phylogenomic reconstructions and comparative analyses of Kickxellomycotina fungi.</title>
        <authorList>
            <person name="Reynolds N.K."/>
            <person name="Stajich J.E."/>
            <person name="Barry K."/>
            <person name="Grigoriev I.V."/>
            <person name="Crous P."/>
            <person name="Smith M.E."/>
        </authorList>
    </citation>
    <scope>NUCLEOTIDE SEQUENCE</scope>
    <source>
        <strain evidence="1">NRRL 5244</strain>
    </source>
</reference>